<dbReference type="AlphaFoldDB" id="A0A4Q7D314"/>
<name>A0A4Q7D314_9PSED</name>
<evidence type="ECO:0000313" key="1">
    <source>
        <dbReference type="EMBL" id="RZI32308.1"/>
    </source>
</evidence>
<protein>
    <submittedName>
        <fullName evidence="1">Uncharacterized protein</fullName>
    </submittedName>
</protein>
<dbReference type="RefSeq" id="WP_130138314.1">
    <property type="nucleotide sequence ID" value="NZ_SGFE01000012.1"/>
</dbReference>
<organism evidence="1 2">
    <name type="scientific">Pseudomonas orientalis</name>
    <dbReference type="NCBI Taxonomy" id="76758"/>
    <lineage>
        <taxon>Bacteria</taxon>
        <taxon>Pseudomonadati</taxon>
        <taxon>Pseudomonadota</taxon>
        <taxon>Gammaproteobacteria</taxon>
        <taxon>Pseudomonadales</taxon>
        <taxon>Pseudomonadaceae</taxon>
        <taxon>Pseudomonas</taxon>
    </lineage>
</organism>
<evidence type="ECO:0000313" key="2">
    <source>
        <dbReference type="Proteomes" id="UP000293369"/>
    </source>
</evidence>
<proteinExistence type="predicted"/>
<gene>
    <name evidence="1" type="ORF">EUX57_08085</name>
</gene>
<dbReference type="Proteomes" id="UP000293369">
    <property type="component" value="Unassembled WGS sequence"/>
</dbReference>
<dbReference type="EMBL" id="SGFE01000012">
    <property type="protein sequence ID" value="RZI32308.1"/>
    <property type="molecule type" value="Genomic_DNA"/>
</dbReference>
<comment type="caution">
    <text evidence="1">The sequence shown here is derived from an EMBL/GenBank/DDBJ whole genome shotgun (WGS) entry which is preliminary data.</text>
</comment>
<accession>A0A4Q7D314</accession>
<sequence length="106" mass="10804">MKWIKAGNAKMVSDVGTAMGGVAVFTTGGAAAVLSNGSTIASLVSSYMTDKTPEALTSYGLSAGFERFAVSRGIPASEAARVSNALGVAKVWDELAEKAIDVFKGN</sequence>
<reference evidence="1 2" key="1">
    <citation type="submission" date="2019-02" db="EMBL/GenBank/DDBJ databases">
        <title>Pseudomonas spp from wheat grain.</title>
        <authorList>
            <person name="Cho G.-S."/>
            <person name="Franz C.M.A.P."/>
        </authorList>
    </citation>
    <scope>NUCLEOTIDE SEQUENCE [LARGE SCALE GENOMIC DNA]</scope>
    <source>
        <strain evidence="1 2">133NRW</strain>
    </source>
</reference>